<dbReference type="AlphaFoldDB" id="A0A5Q0UF15"/>
<dbReference type="GO" id="GO:0030488">
    <property type="term" value="P:tRNA methylation"/>
    <property type="evidence" value="ECO:0007669"/>
    <property type="project" value="TreeGrafter"/>
</dbReference>
<dbReference type="Pfam" id="PF01170">
    <property type="entry name" value="UPF0020"/>
    <property type="match status" value="1"/>
</dbReference>
<dbReference type="RefSeq" id="WP_153549886.1">
    <property type="nucleotide sequence ID" value="NZ_CP040089.1"/>
</dbReference>
<dbReference type="KEGG" id="ncon:LC1Nh_0244"/>
<dbReference type="GeneID" id="42364626"/>
<dbReference type="InterPro" id="IPR053943">
    <property type="entry name" value="RlmKL-like_Mtase_CS"/>
</dbReference>
<organism evidence="7 8">
    <name type="scientific">Candidatus Nanohalobium constans</name>
    <dbReference type="NCBI Taxonomy" id="2565781"/>
    <lineage>
        <taxon>Archaea</taxon>
        <taxon>Candidatus Nanohalarchaeota</taxon>
        <taxon>Candidatus Nanohalobia</taxon>
        <taxon>Candidatus Nanohalobiales</taxon>
        <taxon>Candidatus Nanohalobiaceae</taxon>
        <taxon>Candidatus Nanohalobium</taxon>
    </lineage>
</organism>
<keyword evidence="2" id="KW-0963">Cytoplasm</keyword>
<dbReference type="PANTHER" id="PTHR14911:SF13">
    <property type="entry name" value="TRNA (GUANINE(6)-N2)-METHYLTRANSFERASE THUMP3"/>
    <property type="match status" value="1"/>
</dbReference>
<dbReference type="SUPFAM" id="SSF53335">
    <property type="entry name" value="S-adenosyl-L-methionine-dependent methyltransferases"/>
    <property type="match status" value="1"/>
</dbReference>
<dbReference type="InterPro" id="IPR029063">
    <property type="entry name" value="SAM-dependent_MTases_sf"/>
</dbReference>
<protein>
    <submittedName>
        <fullName evidence="7">tRNA (Guanine10-N2)-dimethyltransferase</fullName>
        <ecNumber evidence="7">2.1.1.213</ecNumber>
    </submittedName>
</protein>
<dbReference type="SUPFAM" id="SSF143437">
    <property type="entry name" value="THUMP domain-like"/>
    <property type="match status" value="1"/>
</dbReference>
<keyword evidence="3 7" id="KW-0489">Methyltransferase</keyword>
<dbReference type="GO" id="GO:0160101">
    <property type="term" value="F:tRNA (guanine(10)-N2)-dimethyltransferase activity"/>
    <property type="evidence" value="ECO:0007669"/>
    <property type="project" value="UniProtKB-EC"/>
</dbReference>
<evidence type="ECO:0000256" key="1">
    <source>
        <dbReference type="ARBA" id="ARBA00004496"/>
    </source>
</evidence>
<dbReference type="PROSITE" id="PS01261">
    <property type="entry name" value="UPF0020"/>
    <property type="match status" value="1"/>
</dbReference>
<keyword evidence="5" id="KW-0819">tRNA processing</keyword>
<keyword evidence="4 7" id="KW-0808">Transferase</keyword>
<dbReference type="Gene3D" id="3.40.50.150">
    <property type="entry name" value="Vaccinia Virus protein VP39"/>
    <property type="match status" value="1"/>
</dbReference>
<reference evidence="8" key="1">
    <citation type="submission" date="2019-05" db="EMBL/GenBank/DDBJ databases">
        <title>Candidatus Nanohalobium constans, a novel model system to study the DPANN nano-sized archaea: genomic and physiological characterization of a nanoarchaeon co-cultured with its chitinotrophic host.</title>
        <authorList>
            <person name="La Cono V."/>
            <person name="Arcadi E."/>
            <person name="Crisafi F."/>
            <person name="Denaro R."/>
            <person name="La Spada G."/>
            <person name="Messina E."/>
            <person name="Smedile F."/>
            <person name="Toshchakov S.V."/>
            <person name="Shevchenko M.A."/>
            <person name="Golyshin P.N."/>
            <person name="Golyshina O.V."/>
            <person name="Ferrer M."/>
            <person name="Rohde M."/>
            <person name="Mushegian A."/>
            <person name="Sorokin D.Y."/>
            <person name="Giuliano L."/>
            <person name="Yakimov M.M."/>
        </authorList>
    </citation>
    <scope>NUCLEOTIDE SEQUENCE [LARGE SCALE GENOMIC DNA]</scope>
    <source>
        <strain evidence="8">LC1Nh</strain>
    </source>
</reference>
<dbReference type="OrthoDB" id="7080at2157"/>
<feature type="domain" description="Ribosomal RNA large subunit methyltransferase K/L-like methyltransferase" evidence="6">
    <location>
        <begin position="150"/>
        <end position="262"/>
    </location>
</feature>
<name>A0A5Q0UF15_9ARCH</name>
<sequence>MTYTYRLAGENLELAEAELEGFLKSQRIDEKPETRNRLAEIDSEPNQLKRLALTHEITQKIGETSNLDNFTPDWTPEDSFSVKCKILEGEADNQRIEEKLGEKLSTENNEVDLENPETEIYVYVLGGNKIIGKLVQDIDRGLFNKRSNEKRPFSSPVSLDPVLARVLVNLSKTPAGGKLLDPFCGTGGILIEAGLCGIQPLGTDTKKEMVKGTKENLEKYGIISHEISQKDAEKSLSKFGNVDAIVTDLPYGKASKVEGEIEEKFLDLIKDFDGKTVFMYDKPNLGDMKAEFEIYVHKNLTRYIYSLR</sequence>
<accession>A0A5Q0UF15</accession>
<evidence type="ECO:0000256" key="4">
    <source>
        <dbReference type="ARBA" id="ARBA00022679"/>
    </source>
</evidence>
<dbReference type="GO" id="GO:0005737">
    <property type="term" value="C:cytoplasm"/>
    <property type="evidence" value="ECO:0007669"/>
    <property type="project" value="UniProtKB-SubCell"/>
</dbReference>
<evidence type="ECO:0000259" key="6">
    <source>
        <dbReference type="Pfam" id="PF01170"/>
    </source>
</evidence>
<dbReference type="PANTHER" id="PTHR14911">
    <property type="entry name" value="THUMP DOMAIN-CONTAINING"/>
    <property type="match status" value="1"/>
</dbReference>
<evidence type="ECO:0000256" key="5">
    <source>
        <dbReference type="ARBA" id="ARBA00022694"/>
    </source>
</evidence>
<evidence type="ECO:0000256" key="3">
    <source>
        <dbReference type="ARBA" id="ARBA00022603"/>
    </source>
</evidence>
<dbReference type="EMBL" id="CP040089">
    <property type="protein sequence ID" value="QGA80148.1"/>
    <property type="molecule type" value="Genomic_DNA"/>
</dbReference>
<dbReference type="EC" id="2.1.1.213" evidence="7"/>
<evidence type="ECO:0000313" key="7">
    <source>
        <dbReference type="EMBL" id="QGA80148.1"/>
    </source>
</evidence>
<dbReference type="Proteomes" id="UP000377803">
    <property type="component" value="Chromosome"/>
</dbReference>
<keyword evidence="8" id="KW-1185">Reference proteome</keyword>
<evidence type="ECO:0000313" key="8">
    <source>
        <dbReference type="Proteomes" id="UP000377803"/>
    </source>
</evidence>
<dbReference type="InterPro" id="IPR000241">
    <property type="entry name" value="RlmKL-like_Mtase"/>
</dbReference>
<gene>
    <name evidence="7" type="primary">trmG10</name>
    <name evidence="7" type="ORF">LC1Nh_0244</name>
</gene>
<comment type="subcellular location">
    <subcellularLocation>
        <location evidence="1">Cytoplasm</location>
    </subcellularLocation>
</comment>
<proteinExistence type="predicted"/>
<dbReference type="CDD" id="cd02440">
    <property type="entry name" value="AdoMet_MTases"/>
    <property type="match status" value="1"/>
</dbReference>
<evidence type="ECO:0000256" key="2">
    <source>
        <dbReference type="ARBA" id="ARBA00022490"/>
    </source>
</evidence>